<dbReference type="PANTHER" id="PTHR20958:SF6">
    <property type="entry name" value="GLYCINE N-ACYLTRANSFERASE-LIKE PROTEIN"/>
    <property type="match status" value="1"/>
</dbReference>
<comment type="caution">
    <text evidence="1">The sequence shown here is derived from an EMBL/GenBank/DDBJ whole genome shotgun (WGS) entry which is preliminary data.</text>
</comment>
<dbReference type="Gene3D" id="3.40.630.30">
    <property type="match status" value="1"/>
</dbReference>
<name>A0A8H8R654_9HELO</name>
<dbReference type="AlphaFoldDB" id="A0A8H8R654"/>
<dbReference type="InterPro" id="IPR053225">
    <property type="entry name" value="Acyl-CoA_N-acyltransferase"/>
</dbReference>
<dbReference type="OrthoDB" id="61870at2759"/>
<keyword evidence="2" id="KW-1185">Reference proteome</keyword>
<evidence type="ECO:0000313" key="2">
    <source>
        <dbReference type="Proteomes" id="UP000431533"/>
    </source>
</evidence>
<accession>A0A8H8R654</accession>
<dbReference type="Proteomes" id="UP000431533">
    <property type="component" value="Unassembled WGS sequence"/>
</dbReference>
<evidence type="ECO:0000313" key="1">
    <source>
        <dbReference type="EMBL" id="TVY28711.1"/>
    </source>
</evidence>
<dbReference type="GeneID" id="41982606"/>
<dbReference type="EMBL" id="QGMH01000027">
    <property type="protein sequence ID" value="TVY28711.1"/>
    <property type="molecule type" value="Genomic_DNA"/>
</dbReference>
<sequence>MEIIIRDDLSPPDEVLEALAHHMPYSLPTSRRIQFMNTSAGRQTAYSHILSTFAASKPTSTSTSSPTPAPEFLIAYLDFSRGPNAEMWLYSSIEHPTIPSSAAVCEAQLLALLTHVAGLEQEYVNSNSASAPRANQGNMLIASLHVKVWGLLKKHSLVKMQSPEHLKFLFKVANLPAVRELPEGLVWASVRAEDIPLVLSRTAIPYKAELMKALPSVAIQTSAGVPIAWAFLGPDGSLKTLHCEVSKPSTPPYRKRTILTQTYHQEEYRGRGLAKAVSVKLLRDRAVDLVQDGWYHADVAVENLQSQGVCRSLKGTVEWSVYYAWIRIS</sequence>
<gene>
    <name evidence="1" type="ORF">LHYA1_G002408</name>
</gene>
<proteinExistence type="predicted"/>
<organism evidence="1 2">
    <name type="scientific">Lachnellula hyalina</name>
    <dbReference type="NCBI Taxonomy" id="1316788"/>
    <lineage>
        <taxon>Eukaryota</taxon>
        <taxon>Fungi</taxon>
        <taxon>Dikarya</taxon>
        <taxon>Ascomycota</taxon>
        <taxon>Pezizomycotina</taxon>
        <taxon>Leotiomycetes</taxon>
        <taxon>Helotiales</taxon>
        <taxon>Lachnaceae</taxon>
        <taxon>Lachnellula</taxon>
    </lineage>
</organism>
<dbReference type="RefSeq" id="XP_031007499.1">
    <property type="nucleotide sequence ID" value="XM_031147385.1"/>
</dbReference>
<protein>
    <submittedName>
        <fullName evidence="1">Uncharacterized protein</fullName>
    </submittedName>
</protein>
<dbReference type="PANTHER" id="PTHR20958">
    <property type="entry name" value="GLYCINE N-ACYLTRANSFERASE-LIKE PROTEIN"/>
    <property type="match status" value="1"/>
</dbReference>
<reference evidence="1 2" key="1">
    <citation type="submission" date="2018-05" db="EMBL/GenBank/DDBJ databases">
        <title>Genome sequencing and assembly of the regulated plant pathogen Lachnellula willkommii and related sister species for the development of diagnostic species identification markers.</title>
        <authorList>
            <person name="Giroux E."/>
            <person name="Bilodeau G."/>
        </authorList>
    </citation>
    <scope>NUCLEOTIDE SEQUENCE [LARGE SCALE GENOMIC DNA]</scope>
    <source>
        <strain evidence="1 2">CBS 185.66</strain>
    </source>
</reference>